<comment type="caution">
    <text evidence="3">The sequence shown here is derived from an EMBL/GenBank/DDBJ whole genome shotgun (WGS) entry which is preliminary data.</text>
</comment>
<feature type="signal peptide" evidence="1">
    <location>
        <begin position="1"/>
        <end position="20"/>
    </location>
</feature>
<gene>
    <name evidence="3" type="ORF">F6V25_04895</name>
</gene>
<protein>
    <submittedName>
        <fullName evidence="3">Dienelactone hydrolase family protein</fullName>
    </submittedName>
</protein>
<dbReference type="Gene3D" id="3.40.50.1820">
    <property type="entry name" value="alpha/beta hydrolase"/>
    <property type="match status" value="1"/>
</dbReference>
<dbReference type="Pfam" id="PF01738">
    <property type="entry name" value="DLH"/>
    <property type="match status" value="1"/>
</dbReference>
<keyword evidence="4" id="KW-1185">Reference proteome</keyword>
<dbReference type="SUPFAM" id="SSF53474">
    <property type="entry name" value="alpha/beta-Hydrolases"/>
    <property type="match status" value="1"/>
</dbReference>
<dbReference type="PANTHER" id="PTHR22946:SF0">
    <property type="entry name" value="DIENELACTONE HYDROLASE DOMAIN-CONTAINING PROTEIN"/>
    <property type="match status" value="1"/>
</dbReference>
<dbReference type="InterPro" id="IPR002925">
    <property type="entry name" value="Dienelactn_hydro"/>
</dbReference>
<dbReference type="RefSeq" id="WP_151127498.1">
    <property type="nucleotide sequence ID" value="NZ_VZQZ01000002.1"/>
</dbReference>
<reference evidence="3 4" key="1">
    <citation type="submission" date="2019-09" db="EMBL/GenBank/DDBJ databases">
        <title>Geobacter sp. Red96, a novel strain isolated from paddy soil.</title>
        <authorList>
            <person name="Xu Z."/>
            <person name="Masuda Y."/>
            <person name="Itoh H."/>
            <person name="Senoo K."/>
        </authorList>
    </citation>
    <scope>NUCLEOTIDE SEQUENCE [LARGE SCALE GENOMIC DNA]</scope>
    <source>
        <strain evidence="3 4">Red96</strain>
    </source>
</reference>
<dbReference type="InterPro" id="IPR050261">
    <property type="entry name" value="FrsA_esterase"/>
</dbReference>
<evidence type="ECO:0000256" key="1">
    <source>
        <dbReference type="SAM" id="SignalP"/>
    </source>
</evidence>
<keyword evidence="3" id="KW-0378">Hydrolase</keyword>
<dbReference type="PANTHER" id="PTHR22946">
    <property type="entry name" value="DIENELACTONE HYDROLASE DOMAIN-CONTAINING PROTEIN-RELATED"/>
    <property type="match status" value="1"/>
</dbReference>
<evidence type="ECO:0000259" key="2">
    <source>
        <dbReference type="Pfam" id="PF01738"/>
    </source>
</evidence>
<dbReference type="EMBL" id="VZQZ01000002">
    <property type="protein sequence ID" value="KAB0666759.1"/>
    <property type="molecule type" value="Genomic_DNA"/>
</dbReference>
<dbReference type="GO" id="GO:0016787">
    <property type="term" value="F:hydrolase activity"/>
    <property type="evidence" value="ECO:0007669"/>
    <property type="project" value="UniProtKB-KW"/>
</dbReference>
<evidence type="ECO:0000313" key="3">
    <source>
        <dbReference type="EMBL" id="KAB0666759.1"/>
    </source>
</evidence>
<organism evidence="3 4">
    <name type="scientific">Oryzomonas japonica</name>
    <dbReference type="NCBI Taxonomy" id="2603858"/>
    <lineage>
        <taxon>Bacteria</taxon>
        <taxon>Pseudomonadati</taxon>
        <taxon>Thermodesulfobacteriota</taxon>
        <taxon>Desulfuromonadia</taxon>
        <taxon>Geobacterales</taxon>
        <taxon>Geobacteraceae</taxon>
        <taxon>Oryzomonas</taxon>
    </lineage>
</organism>
<dbReference type="AlphaFoldDB" id="A0A7J4ZUZ7"/>
<dbReference type="Proteomes" id="UP000420562">
    <property type="component" value="Unassembled WGS sequence"/>
</dbReference>
<feature type="domain" description="Dienelactone hydrolase" evidence="2">
    <location>
        <begin position="37"/>
        <end position="257"/>
    </location>
</feature>
<feature type="chain" id="PRO_5029770509" evidence="1">
    <location>
        <begin position="21"/>
        <end position="262"/>
    </location>
</feature>
<proteinExistence type="predicted"/>
<name>A0A7J4ZUZ7_9BACT</name>
<accession>A0A7J4ZUZ7</accession>
<evidence type="ECO:0000313" key="4">
    <source>
        <dbReference type="Proteomes" id="UP000420562"/>
    </source>
</evidence>
<dbReference type="InterPro" id="IPR029058">
    <property type="entry name" value="AB_hydrolase_fold"/>
</dbReference>
<sequence length="262" mass="28424">MLKQIIVAAALTCCAASAEAAVKTKVIEYKQGDTVLEGYLAWDNAKVGKRPGVLVVHEWTGLGPYVKKRAEMLAKLGYVAFAADIYGKGVRPATPADAAKVAAIYKDDRPLMRARARAGLEVLKSQKLVDQKRLAAIGYCFGGTTVLELARDGADLRGVASFHGGLATPKPEDARNIKAKILAMHGADDPFVKADEVASFQQELRAAKVDWQFISYANAVHSFTNPEAGNDNSKGAAYNEKADKRSWEAMKLFFSEIFKEGR</sequence>
<keyword evidence="1" id="KW-0732">Signal</keyword>